<dbReference type="PANTHER" id="PTHR35186">
    <property type="entry name" value="ANK_REP_REGION DOMAIN-CONTAINING PROTEIN"/>
    <property type="match status" value="1"/>
</dbReference>
<keyword evidence="1" id="KW-0732">Signal</keyword>
<dbReference type="Proteomes" id="UP000070328">
    <property type="component" value="Unassembled WGS sequence"/>
</dbReference>
<evidence type="ECO:0000256" key="1">
    <source>
        <dbReference type="SAM" id="SignalP"/>
    </source>
</evidence>
<keyword evidence="4" id="KW-1185">Reference proteome</keyword>
<feature type="chain" id="PRO_5007804376" description="DUF7580 domain-containing protein" evidence="1">
    <location>
        <begin position="19"/>
        <end position="587"/>
    </location>
</feature>
<evidence type="ECO:0000259" key="2">
    <source>
        <dbReference type="Pfam" id="PF24476"/>
    </source>
</evidence>
<dbReference type="AlphaFoldDB" id="A0A135TU48"/>
<organism evidence="3 4">
    <name type="scientific">Colletotrichum simmondsii</name>
    <dbReference type="NCBI Taxonomy" id="703756"/>
    <lineage>
        <taxon>Eukaryota</taxon>
        <taxon>Fungi</taxon>
        <taxon>Dikarya</taxon>
        <taxon>Ascomycota</taxon>
        <taxon>Pezizomycotina</taxon>
        <taxon>Sordariomycetes</taxon>
        <taxon>Hypocreomycetidae</taxon>
        <taxon>Glomerellales</taxon>
        <taxon>Glomerellaceae</taxon>
        <taxon>Colletotrichum</taxon>
        <taxon>Colletotrichum acutatum species complex</taxon>
    </lineage>
</organism>
<dbReference type="Pfam" id="PF24476">
    <property type="entry name" value="DUF7580"/>
    <property type="match status" value="1"/>
</dbReference>
<name>A0A135TU48_9PEZI</name>
<dbReference type="EMBL" id="JFBX01000059">
    <property type="protein sequence ID" value="KXH51696.1"/>
    <property type="molecule type" value="Genomic_DNA"/>
</dbReference>
<comment type="caution">
    <text evidence="3">The sequence shown here is derived from an EMBL/GenBank/DDBJ whole genome shotgun (WGS) entry which is preliminary data.</text>
</comment>
<gene>
    <name evidence="3" type="ORF">CSIM01_04729</name>
</gene>
<dbReference type="InterPro" id="IPR056002">
    <property type="entry name" value="DUF7580"/>
</dbReference>
<evidence type="ECO:0000313" key="4">
    <source>
        <dbReference type="Proteomes" id="UP000070328"/>
    </source>
</evidence>
<dbReference type="OrthoDB" id="3565018at2759"/>
<proteinExistence type="predicted"/>
<accession>A0A135TU48</accession>
<dbReference type="PANTHER" id="PTHR35186:SF4">
    <property type="entry name" value="PRION-INHIBITION AND PROPAGATION HELO DOMAIN-CONTAINING PROTEIN"/>
    <property type="match status" value="1"/>
</dbReference>
<sequence>MAEIAGLVLGAVPLIISALEHYEDIIEPAKAFFQWKGQLSQMIRKLYMEHTLFEMNLQLLLRRTVMNDDLLEMVADPQNELWRSNELVADLKRDLGKAYNPSMDTVMEMASIMVAIAANLNIKGSDKVTNDGLEAIVYANIPRPDPAGRRRRFEFKERIAFTMKRRAVNEKLEQLKGCNERLAVFLEKAEKIHSSTYDGDESLKARIQFVAPLPSIRANASRVHEGLHRRWCADHDCHQAGLLLEQRLIRKKRKNRRGALSDVGKRDRFGVSLWRVTVMAWLDTEFQVDDDAVAISKYSAHPPQSSLRRTETDVIDSSHNTPKVKFSVADIAHGLNEALRSNAAEIQDICMAMEEVLHPNVGFAIDSANVMRRMYDVKSQECHLIDNHMTLSQYLPTMKRKEYVLADFYCLAITLASSLLQLGETPWLHQAWNGENIAFIRSHQEDNLTIDIKHPYLTCLYTSDTTASAAAPYEPSPDRKNMLALAVMLLEMNCGKPIADLRQPEDLGPNGEVNVGTDLSTARRWLDTQVRLGNLSNGFTSAITYCLQSYLDPTASLEDDQFLQSVQNRVLEPLEREMQLLLWGANV</sequence>
<feature type="signal peptide" evidence="1">
    <location>
        <begin position="1"/>
        <end position="18"/>
    </location>
</feature>
<protein>
    <recommendedName>
        <fullName evidence="2">DUF7580 domain-containing protein</fullName>
    </recommendedName>
</protein>
<feature type="domain" description="DUF7580" evidence="2">
    <location>
        <begin position="342"/>
        <end position="578"/>
    </location>
</feature>
<reference evidence="3 4" key="1">
    <citation type="submission" date="2014-02" db="EMBL/GenBank/DDBJ databases">
        <title>The genome sequence of Colletotrichum simmondsii CBS122122.</title>
        <authorList>
            <person name="Baroncelli R."/>
            <person name="Thon M.R."/>
        </authorList>
    </citation>
    <scope>NUCLEOTIDE SEQUENCE [LARGE SCALE GENOMIC DNA]</scope>
    <source>
        <strain evidence="3 4">CBS122122</strain>
    </source>
</reference>
<evidence type="ECO:0000313" key="3">
    <source>
        <dbReference type="EMBL" id="KXH51696.1"/>
    </source>
</evidence>